<dbReference type="Pfam" id="PF26188">
    <property type="entry name" value="RESC6"/>
    <property type="match status" value="1"/>
</dbReference>
<dbReference type="InterPro" id="IPR050870">
    <property type="entry name" value="FAST_kinase"/>
</dbReference>
<dbReference type="PANTHER" id="PTHR21228">
    <property type="entry name" value="FAST LEU-RICH DOMAIN-CONTAINING"/>
    <property type="match status" value="1"/>
</dbReference>
<dbReference type="GO" id="GO:0003723">
    <property type="term" value="F:RNA binding"/>
    <property type="evidence" value="ECO:0007669"/>
    <property type="project" value="TreeGrafter"/>
</dbReference>
<dbReference type="OrthoDB" id="2019031at2759"/>
<dbReference type="GO" id="GO:0044528">
    <property type="term" value="P:regulation of mitochondrial mRNA stability"/>
    <property type="evidence" value="ECO:0007669"/>
    <property type="project" value="TreeGrafter"/>
</dbReference>
<evidence type="ECO:0000313" key="3">
    <source>
        <dbReference type="Proteomes" id="UP000654075"/>
    </source>
</evidence>
<reference evidence="2" key="1">
    <citation type="submission" date="2021-02" db="EMBL/GenBank/DDBJ databases">
        <authorList>
            <person name="Dougan E. K."/>
            <person name="Rhodes N."/>
            <person name="Thang M."/>
            <person name="Chan C."/>
        </authorList>
    </citation>
    <scope>NUCLEOTIDE SEQUENCE</scope>
</reference>
<sequence length="376" mass="41537">MTAWAFGKAGVDHPELFRALSNSALQRIEEFSPQGLSNLVWAFATVAWSAPEPLCYAVAKVAFSRISEFNEHDLAMTAWAFAKTGVSHPKLFHGLAAASFLKMGNFSEQDLANIAWAFAKAGVSHPELFRALSTTALQRIGEFSSQGLSNLAWAFATTAWSVPQPVFHAVAKEALPRICEFNQLGLTMTAWAFAKVGVSHPELFKALSITALQRIDEFSSQGLSNLAWASVQADLIPTRESDQLLEAIAVRARQQNWSVLKPEFGPPSPSAVEARCAELVQQWIHGSTRNRYFMGFELDIVFEADDGTLINLEIDEPYHGAPKQSAIDGRRDSFLNRCGVHVVRFPAFDESGPLREDCEEPAFRALLRNRRLLSGK</sequence>
<dbReference type="OMA" id="PRICEFN"/>
<keyword evidence="3" id="KW-1185">Reference proteome</keyword>
<dbReference type="EMBL" id="CAJNNV010031091">
    <property type="protein sequence ID" value="CAE8634628.1"/>
    <property type="molecule type" value="Genomic_DNA"/>
</dbReference>
<dbReference type="GO" id="GO:0005759">
    <property type="term" value="C:mitochondrial matrix"/>
    <property type="evidence" value="ECO:0007669"/>
    <property type="project" value="TreeGrafter"/>
</dbReference>
<gene>
    <name evidence="2" type="ORF">PGLA1383_LOCUS50274</name>
</gene>
<organism evidence="2 3">
    <name type="scientific">Polarella glacialis</name>
    <name type="common">Dinoflagellate</name>
    <dbReference type="NCBI Taxonomy" id="89957"/>
    <lineage>
        <taxon>Eukaryota</taxon>
        <taxon>Sar</taxon>
        <taxon>Alveolata</taxon>
        <taxon>Dinophyceae</taxon>
        <taxon>Suessiales</taxon>
        <taxon>Suessiaceae</taxon>
        <taxon>Polarella</taxon>
    </lineage>
</organism>
<dbReference type="PANTHER" id="PTHR21228:SF40">
    <property type="entry name" value="LD45607P"/>
    <property type="match status" value="1"/>
</dbReference>
<feature type="domain" description="RNA-editing substrate-binding complex 6 protein" evidence="1">
    <location>
        <begin position="5"/>
        <end position="232"/>
    </location>
</feature>
<name>A0A813HAE0_POLGL</name>
<dbReference type="GO" id="GO:0000963">
    <property type="term" value="P:mitochondrial RNA processing"/>
    <property type="evidence" value="ECO:0007669"/>
    <property type="project" value="TreeGrafter"/>
</dbReference>
<proteinExistence type="predicted"/>
<dbReference type="InterPro" id="IPR058917">
    <property type="entry name" value="RESC6_dom"/>
</dbReference>
<dbReference type="AlphaFoldDB" id="A0A813HAE0"/>
<dbReference type="GO" id="GO:0035770">
    <property type="term" value="C:ribonucleoprotein granule"/>
    <property type="evidence" value="ECO:0007669"/>
    <property type="project" value="TreeGrafter"/>
</dbReference>
<accession>A0A813HAE0</accession>
<dbReference type="Proteomes" id="UP000654075">
    <property type="component" value="Unassembled WGS sequence"/>
</dbReference>
<evidence type="ECO:0000259" key="1">
    <source>
        <dbReference type="Pfam" id="PF26188"/>
    </source>
</evidence>
<protein>
    <recommendedName>
        <fullName evidence="1">RNA-editing substrate-binding complex 6 protein domain-containing protein</fullName>
    </recommendedName>
</protein>
<comment type="caution">
    <text evidence="2">The sequence shown here is derived from an EMBL/GenBank/DDBJ whole genome shotgun (WGS) entry which is preliminary data.</text>
</comment>
<evidence type="ECO:0000313" key="2">
    <source>
        <dbReference type="EMBL" id="CAE8634628.1"/>
    </source>
</evidence>